<evidence type="ECO:0000256" key="1">
    <source>
        <dbReference type="ARBA" id="ARBA00001917"/>
    </source>
</evidence>
<dbReference type="PANTHER" id="PTHR10578:SF86">
    <property type="entry name" value="DEPENDENT DEHYDROGENASE, PUTATIVE (AFU_ORTHOLOGUE AFUA_6G02720)-RELATED"/>
    <property type="match status" value="1"/>
</dbReference>
<dbReference type="Proteomes" id="UP000001745">
    <property type="component" value="Unassembled WGS sequence"/>
</dbReference>
<evidence type="ECO:0000256" key="2">
    <source>
        <dbReference type="ARBA" id="ARBA00023002"/>
    </source>
</evidence>
<gene>
    <name evidence="4" type="ORF">TSTA_048140</name>
</gene>
<accession>B8MKL6</accession>
<dbReference type="InterPro" id="IPR000262">
    <property type="entry name" value="FMN-dep_DH"/>
</dbReference>
<reference evidence="5" key="1">
    <citation type="journal article" date="2015" name="Genome Announc.">
        <title>Genome sequence of the AIDS-associated pathogen Penicillium marneffei (ATCC18224) and its near taxonomic relative Talaromyces stipitatus (ATCC10500).</title>
        <authorList>
            <person name="Nierman W.C."/>
            <person name="Fedorova-Abrams N.D."/>
            <person name="Andrianopoulos A."/>
        </authorList>
    </citation>
    <scope>NUCLEOTIDE SEQUENCE [LARGE SCALE GENOMIC DNA]</scope>
    <source>
        <strain evidence="5">ATCC 10500 / CBS 375.48 / QM 6759 / NRRL 1006</strain>
    </source>
</reference>
<protein>
    <submittedName>
        <fullName evidence="4">FMN dependent dehydrogenase, putative</fullName>
        <ecNumber evidence="4">1.13.12.4</ecNumber>
    </submittedName>
</protein>
<evidence type="ECO:0000259" key="3">
    <source>
        <dbReference type="PROSITE" id="PS51349"/>
    </source>
</evidence>
<comment type="cofactor">
    <cofactor evidence="1">
        <name>FMN</name>
        <dbReference type="ChEBI" id="CHEBI:58210"/>
    </cofactor>
</comment>
<feature type="domain" description="FMN hydroxy acid dehydrogenase" evidence="3">
    <location>
        <begin position="1"/>
        <end position="297"/>
    </location>
</feature>
<dbReference type="OrthoDB" id="25826at2759"/>
<dbReference type="VEuPathDB" id="FungiDB:TSTA_048140"/>
<dbReference type="GeneID" id="8106996"/>
<dbReference type="PROSITE" id="PS51349">
    <property type="entry name" value="FMN_HYDROXY_ACID_DH_2"/>
    <property type="match status" value="1"/>
</dbReference>
<dbReference type="RefSeq" id="XP_002485324.1">
    <property type="nucleotide sequence ID" value="XM_002485279.1"/>
</dbReference>
<dbReference type="Gene3D" id="3.20.20.70">
    <property type="entry name" value="Aldolase class I"/>
    <property type="match status" value="1"/>
</dbReference>
<sequence length="305" mass="32850">MAPIGVQALAHRDKETGLAEACSEVDVPYILSTASGSSFEDIAASCGDVPKWYQLYWPNDNDITISLLKRAKENGYKALVVTLDTWTLAWRPADLDTGYLPFLAGIGTEFGLTDPVFRAKFEADTGSKVEDEPLGAARAWLQSIFGVNHTWEDVAFLRKNWDGPLILKGIQHVDDARTALKYGCDGIVVSNHGGRQLDGAIGSLEVLPEIVDAVGKDMTVLFDSGIRTGSDIVKAIALGAKAVFVGRPVMYGYGINGKEGAKEVLQGLLADFYLSMAIAGIPSIADCHREVLRKVQYGGDLKASL</sequence>
<evidence type="ECO:0000313" key="4">
    <source>
        <dbReference type="EMBL" id="EED15371.1"/>
    </source>
</evidence>
<name>B8MKL6_TALSN</name>
<dbReference type="InterPro" id="IPR008259">
    <property type="entry name" value="FMN_hydac_DH_AS"/>
</dbReference>
<keyword evidence="2 4" id="KW-0560">Oxidoreductase</keyword>
<evidence type="ECO:0000313" key="5">
    <source>
        <dbReference type="Proteomes" id="UP000001745"/>
    </source>
</evidence>
<dbReference type="EMBL" id="EQ962657">
    <property type="protein sequence ID" value="EED15371.1"/>
    <property type="molecule type" value="Genomic_DNA"/>
</dbReference>
<dbReference type="EC" id="1.13.12.4" evidence="4"/>
<dbReference type="Pfam" id="PF01070">
    <property type="entry name" value="FMN_dh"/>
    <property type="match status" value="1"/>
</dbReference>
<keyword evidence="5" id="KW-1185">Reference proteome</keyword>
<dbReference type="PROSITE" id="PS00557">
    <property type="entry name" value="FMN_HYDROXY_ACID_DH_1"/>
    <property type="match status" value="1"/>
</dbReference>
<dbReference type="AlphaFoldDB" id="B8MKL6"/>
<organism evidence="4 5">
    <name type="scientific">Talaromyces stipitatus (strain ATCC 10500 / CBS 375.48 / QM 6759 / NRRL 1006)</name>
    <name type="common">Penicillium stipitatum</name>
    <dbReference type="NCBI Taxonomy" id="441959"/>
    <lineage>
        <taxon>Eukaryota</taxon>
        <taxon>Fungi</taxon>
        <taxon>Dikarya</taxon>
        <taxon>Ascomycota</taxon>
        <taxon>Pezizomycotina</taxon>
        <taxon>Eurotiomycetes</taxon>
        <taxon>Eurotiomycetidae</taxon>
        <taxon>Eurotiales</taxon>
        <taxon>Trichocomaceae</taxon>
        <taxon>Talaromyces</taxon>
        <taxon>Talaromyces sect. Talaromyces</taxon>
    </lineage>
</organism>
<dbReference type="GO" id="GO:0050040">
    <property type="term" value="F:lactate 2-monooxygenase activity"/>
    <property type="evidence" value="ECO:0007669"/>
    <property type="project" value="UniProtKB-EC"/>
</dbReference>
<proteinExistence type="predicted"/>
<dbReference type="SUPFAM" id="SSF51395">
    <property type="entry name" value="FMN-linked oxidoreductases"/>
    <property type="match status" value="1"/>
</dbReference>
<dbReference type="InterPro" id="IPR013785">
    <property type="entry name" value="Aldolase_TIM"/>
</dbReference>
<dbReference type="InterPro" id="IPR037396">
    <property type="entry name" value="FMN_HAD"/>
</dbReference>
<dbReference type="HOGENOM" id="CLU_020639_0_1_1"/>
<dbReference type="PANTHER" id="PTHR10578">
    <property type="entry name" value="S -2-HYDROXY-ACID OXIDASE-RELATED"/>
    <property type="match status" value="1"/>
</dbReference>
<dbReference type="PhylomeDB" id="B8MKL6"/>